<dbReference type="PANTHER" id="PTHR43169:SF2">
    <property type="entry name" value="NAD_GMP SYNTHASE DOMAIN-CONTAINING PROTEIN"/>
    <property type="match status" value="1"/>
</dbReference>
<dbReference type="EMBL" id="VSSQ01028835">
    <property type="protein sequence ID" value="MPM78709.1"/>
    <property type="molecule type" value="Genomic_DNA"/>
</dbReference>
<name>A0A645CP86_9ZZZZ</name>
<evidence type="ECO:0000313" key="1">
    <source>
        <dbReference type="EMBL" id="MPM78709.1"/>
    </source>
</evidence>
<dbReference type="PANTHER" id="PTHR43169">
    <property type="entry name" value="EXSB FAMILY PROTEIN"/>
    <property type="match status" value="1"/>
</dbReference>
<dbReference type="GO" id="GO:0016740">
    <property type="term" value="F:transferase activity"/>
    <property type="evidence" value="ECO:0007669"/>
    <property type="project" value="UniProtKB-KW"/>
</dbReference>
<dbReference type="EC" id="2.8.1.-" evidence="1"/>
<comment type="caution">
    <text evidence="1">The sequence shown here is derived from an EMBL/GenBank/DDBJ whole genome shotgun (WGS) entry which is preliminary data.</text>
</comment>
<protein>
    <submittedName>
        <fullName evidence="1">Pyridinium-3,5-biscarboxylic acid mononucleotide sulfurtransferase</fullName>
        <ecNumber evidence="1">2.8.1.-</ecNumber>
    </submittedName>
</protein>
<proteinExistence type="predicted"/>
<keyword evidence="1" id="KW-0808">Transferase</keyword>
<organism evidence="1">
    <name type="scientific">bioreactor metagenome</name>
    <dbReference type="NCBI Taxonomy" id="1076179"/>
    <lineage>
        <taxon>unclassified sequences</taxon>
        <taxon>metagenomes</taxon>
        <taxon>ecological metagenomes</taxon>
    </lineage>
</organism>
<gene>
    <name evidence="1" type="primary">larE_19</name>
    <name evidence="1" type="ORF">SDC9_125720</name>
</gene>
<dbReference type="InterPro" id="IPR052188">
    <property type="entry name" value="Ni-pincer_cofactor_biosynth"/>
</dbReference>
<sequence>MLNLATWDKPSFACLASRIPYGEPITKEKLAMIEKAELFLMAQGFKQLRVRCHDKLARIEVLEEDIPLLLNSEIREKTAEAFAKIGFIYTAIDIKGYRTGSLNELLKQ</sequence>
<reference evidence="1" key="1">
    <citation type="submission" date="2019-08" db="EMBL/GenBank/DDBJ databases">
        <authorList>
            <person name="Kucharzyk K."/>
            <person name="Murdoch R.W."/>
            <person name="Higgins S."/>
            <person name="Loffler F."/>
        </authorList>
    </citation>
    <scope>NUCLEOTIDE SEQUENCE</scope>
</reference>
<accession>A0A645CP86</accession>
<dbReference type="AlphaFoldDB" id="A0A645CP86"/>